<dbReference type="Proteomes" id="UP001629953">
    <property type="component" value="Unassembled WGS sequence"/>
</dbReference>
<dbReference type="CDD" id="cd18129">
    <property type="entry name" value="ASADH_C_USG1_like"/>
    <property type="match status" value="1"/>
</dbReference>
<dbReference type="SUPFAM" id="SSF55347">
    <property type="entry name" value="Glyceraldehyde-3-phosphate dehydrogenase-like, C-terminal domain"/>
    <property type="match status" value="1"/>
</dbReference>
<protein>
    <submittedName>
        <fullName evidence="3">Asd/ArgC dimerization domain-containing protein</fullName>
    </submittedName>
</protein>
<dbReference type="EMBL" id="JBEQCT010000001">
    <property type="protein sequence ID" value="MFM2483703.1"/>
    <property type="molecule type" value="Genomic_DNA"/>
</dbReference>
<evidence type="ECO:0000313" key="3">
    <source>
        <dbReference type="EMBL" id="MFM2483703.1"/>
    </source>
</evidence>
<reference evidence="3 4" key="1">
    <citation type="journal article" date="2013" name="Int. J. Syst. Evol. Microbiol.">
        <title>Celerinatantimonas yamalensis sp. nov., a cold-adapted diazotrophic bacterium from a cold permafrost brine.</title>
        <authorList>
            <person name="Shcherbakova V."/>
            <person name="Chuvilskaya N."/>
            <person name="Rivkina E."/>
            <person name="Demidov N."/>
            <person name="Uchaeva V."/>
            <person name="Suetin S."/>
            <person name="Suzina N."/>
            <person name="Gilichinsky D."/>
        </authorList>
    </citation>
    <scope>NUCLEOTIDE SEQUENCE [LARGE SCALE GENOMIC DNA]</scope>
    <source>
        <strain evidence="3 4">C7</strain>
    </source>
</reference>
<feature type="domain" description="Semialdehyde dehydrogenase dimerisation" evidence="2">
    <location>
        <begin position="140"/>
        <end position="307"/>
    </location>
</feature>
<dbReference type="Pfam" id="PF02774">
    <property type="entry name" value="Semialdhyde_dhC"/>
    <property type="match status" value="1"/>
</dbReference>
<name>A0ABW9G2D4_9GAMM</name>
<evidence type="ECO:0000259" key="2">
    <source>
        <dbReference type="Pfam" id="PF02774"/>
    </source>
</evidence>
<dbReference type="InterPro" id="IPR036291">
    <property type="entry name" value="NAD(P)-bd_dom_sf"/>
</dbReference>
<dbReference type="SUPFAM" id="SSF51735">
    <property type="entry name" value="NAD(P)-binding Rossmann-fold domains"/>
    <property type="match status" value="1"/>
</dbReference>
<proteinExistence type="inferred from homology"/>
<gene>
    <name evidence="3" type="ORF">ABUE30_01220</name>
</gene>
<dbReference type="PIRSF" id="PIRSF000148">
    <property type="entry name" value="ASA_dh"/>
    <property type="match status" value="1"/>
</dbReference>
<dbReference type="InterPro" id="IPR012280">
    <property type="entry name" value="Semialdhyde_DH_dimer_dom"/>
</dbReference>
<dbReference type="PANTHER" id="PTHR46278">
    <property type="entry name" value="DEHYDROGENASE, PUTATIVE-RELATED"/>
    <property type="match status" value="1"/>
</dbReference>
<organism evidence="3 4">
    <name type="scientific">Celerinatantimonas yamalensis</name>
    <dbReference type="NCBI Taxonomy" id="559956"/>
    <lineage>
        <taxon>Bacteria</taxon>
        <taxon>Pseudomonadati</taxon>
        <taxon>Pseudomonadota</taxon>
        <taxon>Gammaproteobacteria</taxon>
        <taxon>Celerinatantimonadaceae</taxon>
        <taxon>Celerinatantimonas</taxon>
    </lineage>
</organism>
<evidence type="ECO:0000256" key="1">
    <source>
        <dbReference type="ARBA" id="ARBA00010584"/>
    </source>
</evidence>
<dbReference type="Gene3D" id="3.40.50.720">
    <property type="entry name" value="NAD(P)-binding Rossmann-like Domain"/>
    <property type="match status" value="1"/>
</dbReference>
<evidence type="ECO:0000313" key="4">
    <source>
        <dbReference type="Proteomes" id="UP001629953"/>
    </source>
</evidence>
<sequence>MAIAVLGASSLLGKALIERLVRNRYPVEAIVAVDHFTEHDDDSDENDDRQLDIADQSFELSSPDAFDWGAVQVVIGCEPQLVQDYADEAVSFGAVLLNATNTEMLGAVSTLSLADSEWVGAQGVYQVPNATVLLLSHLLERLDNEVGLETIHISVLNSVSDQGQSGISELAGQTARLLNGLPVEPEVYAKQVAFNLLNNSSEGASTAEAVEQQLPLVFRDSTPVIMAHSVTVPVFYGTMALVSMQYTGVLSVAECADIWQALEGVELHLDQLVTLVTDLNQQPYLSVTELRQSAQQPHQLKFCVQADTIYACVVPYLEKLIQRISGN</sequence>
<accession>A0ABW9G2D4</accession>
<dbReference type="PANTHER" id="PTHR46278:SF2">
    <property type="entry name" value="ASPARTATE-SEMIALDEHYDE DEHYDROGENASE"/>
    <property type="match status" value="1"/>
</dbReference>
<keyword evidence="4" id="KW-1185">Reference proteome</keyword>
<dbReference type="RefSeq" id="WP_408621865.1">
    <property type="nucleotide sequence ID" value="NZ_JBEQCT010000001.1"/>
</dbReference>
<comment type="similarity">
    <text evidence="1">Belongs to the aspartate-semialdehyde dehydrogenase family.</text>
</comment>
<dbReference type="Gene3D" id="3.30.360.10">
    <property type="entry name" value="Dihydrodipicolinate Reductase, domain 2"/>
    <property type="match status" value="1"/>
</dbReference>
<comment type="caution">
    <text evidence="3">The sequence shown here is derived from an EMBL/GenBank/DDBJ whole genome shotgun (WGS) entry which is preliminary data.</text>
</comment>